<keyword evidence="1" id="KW-0472">Membrane</keyword>
<dbReference type="RefSeq" id="WP_073389935.1">
    <property type="nucleotide sequence ID" value="NZ_FQXK01000042.1"/>
</dbReference>
<dbReference type="AlphaFoldDB" id="A0A1M6E903"/>
<proteinExistence type="predicted"/>
<protein>
    <submittedName>
        <fullName evidence="2">Uncharacterized protein</fullName>
    </submittedName>
</protein>
<dbReference type="GeneID" id="89508880"/>
<keyword evidence="1" id="KW-0812">Transmembrane</keyword>
<dbReference type="EMBL" id="FQXK01000042">
    <property type="protein sequence ID" value="SHI81977.1"/>
    <property type="molecule type" value="Genomic_DNA"/>
</dbReference>
<evidence type="ECO:0000313" key="2">
    <source>
        <dbReference type="EMBL" id="SHI81977.1"/>
    </source>
</evidence>
<gene>
    <name evidence="2" type="ORF">SAMN02745229_03683</name>
</gene>
<name>A0A1M6E903_BUTFI</name>
<dbReference type="OrthoDB" id="2050726at2"/>
<feature type="transmembrane region" description="Helical" evidence="1">
    <location>
        <begin position="7"/>
        <end position="32"/>
    </location>
</feature>
<keyword evidence="1" id="KW-1133">Transmembrane helix</keyword>
<dbReference type="STRING" id="1121131.SAMN02745229_03683"/>
<evidence type="ECO:0000256" key="1">
    <source>
        <dbReference type="SAM" id="Phobius"/>
    </source>
</evidence>
<accession>A0A1M6E903</accession>
<evidence type="ECO:0000313" key="3">
    <source>
        <dbReference type="Proteomes" id="UP000184278"/>
    </source>
</evidence>
<keyword evidence="3" id="KW-1185">Reference proteome</keyword>
<sequence>MKNNTKGFVAVLVVLVIGVVTLGSALFLTSWIRDRIPETEEEGYSSKDEDRSEEEKDLYDEDKYIGFTYGGGGWGSYFECAGGDVIIYNDGRAELIFEDEVVYETTVDIDDLKDKIDRDDLRTMKIKEDTSVCDGDSEYIYLYLKDGTKKDVGGYMVTTKKFNRYFSVLLSAFEPDELGNALYEAKLIYAKANNICSYEGWDLVDYVAEITDIELGDLYYMAEGEVEIDYSEGYSEFAYIRISLFNGATETIEERFAERDREIKEVNSIPGYKNHEIAQLLKSENCMGVYYFFDDGWNGAKTRSMEMYLTTDDEGNEYLYFFG</sequence>
<dbReference type="Proteomes" id="UP000184278">
    <property type="component" value="Unassembled WGS sequence"/>
</dbReference>
<reference evidence="3" key="1">
    <citation type="submission" date="2016-11" db="EMBL/GenBank/DDBJ databases">
        <authorList>
            <person name="Varghese N."/>
            <person name="Submissions S."/>
        </authorList>
    </citation>
    <scope>NUCLEOTIDE SEQUENCE [LARGE SCALE GENOMIC DNA]</scope>
    <source>
        <strain evidence="3">DSM 3071</strain>
    </source>
</reference>
<organism evidence="2 3">
    <name type="scientific">Butyrivibrio fibrisolvens DSM 3071</name>
    <dbReference type="NCBI Taxonomy" id="1121131"/>
    <lineage>
        <taxon>Bacteria</taxon>
        <taxon>Bacillati</taxon>
        <taxon>Bacillota</taxon>
        <taxon>Clostridia</taxon>
        <taxon>Lachnospirales</taxon>
        <taxon>Lachnospiraceae</taxon>
        <taxon>Butyrivibrio</taxon>
    </lineage>
</organism>